<accession>A0A0G4GWQ4</accession>
<dbReference type="AlphaFoldDB" id="A0A0G4GWQ4"/>
<protein>
    <recommendedName>
        <fullName evidence="2">Endonuclease/exonuclease/phosphatase domain-containing protein</fullName>
    </recommendedName>
</protein>
<organism evidence="1">
    <name type="scientific">Chromera velia CCMP2878</name>
    <dbReference type="NCBI Taxonomy" id="1169474"/>
    <lineage>
        <taxon>Eukaryota</taxon>
        <taxon>Sar</taxon>
        <taxon>Alveolata</taxon>
        <taxon>Colpodellida</taxon>
        <taxon>Chromeraceae</taxon>
        <taxon>Chromera</taxon>
    </lineage>
</organism>
<evidence type="ECO:0000313" key="1">
    <source>
        <dbReference type="EMBL" id="CEM35405.1"/>
    </source>
</evidence>
<sequence length="172" mass="19491">MAHHYEYWSEKAWAPLEKEKSEERKGPSIASLCRPQGEESDVFSILKGGLKGSEGVELFNGMAKVEDRRRRYTHLSAGDSLLDHVLMTPNLLNAATVRIDNEHDFQSSYLNGNWGKKNWIKKARQATKERNQVRSRFPADPTAYFNPSDHLPVIVSLDLSVIEKRKAAPPTS</sequence>
<dbReference type="EMBL" id="CDMZ01001630">
    <property type="protein sequence ID" value="CEM35405.1"/>
    <property type="molecule type" value="Genomic_DNA"/>
</dbReference>
<reference evidence="1" key="1">
    <citation type="submission" date="2014-11" db="EMBL/GenBank/DDBJ databases">
        <authorList>
            <person name="Otto D Thomas"/>
            <person name="Naeem Raeece"/>
        </authorList>
    </citation>
    <scope>NUCLEOTIDE SEQUENCE</scope>
</reference>
<dbReference type="VEuPathDB" id="CryptoDB:Cvel_23706"/>
<gene>
    <name evidence="1" type="ORF">Cvel_23706</name>
</gene>
<name>A0A0G4GWQ4_9ALVE</name>
<proteinExistence type="predicted"/>
<evidence type="ECO:0008006" key="2">
    <source>
        <dbReference type="Google" id="ProtNLM"/>
    </source>
</evidence>